<keyword evidence="3" id="KW-1133">Transmembrane helix</keyword>
<feature type="region of interest" description="Disordered" evidence="2">
    <location>
        <begin position="561"/>
        <end position="596"/>
    </location>
</feature>
<feature type="coiled-coil region" evidence="1">
    <location>
        <begin position="3"/>
        <end position="30"/>
    </location>
</feature>
<proteinExistence type="predicted"/>
<feature type="non-terminal residue" evidence="5">
    <location>
        <position position="596"/>
    </location>
</feature>
<feature type="transmembrane region" description="Helical" evidence="3">
    <location>
        <begin position="414"/>
        <end position="435"/>
    </location>
</feature>
<keyword evidence="3" id="KW-0812">Transmembrane</keyword>
<protein>
    <submittedName>
        <fullName evidence="5">Uncharacterized protein LOC106013735</fullName>
    </submittedName>
</protein>
<keyword evidence="1" id="KW-0175">Coiled coil</keyword>
<feature type="region of interest" description="Disordered" evidence="2">
    <location>
        <begin position="318"/>
        <end position="360"/>
    </location>
</feature>
<keyword evidence="4" id="KW-1185">Reference proteome</keyword>
<feature type="compositionally biased region" description="Basic and acidic residues" evidence="2">
    <location>
        <begin position="585"/>
        <end position="596"/>
    </location>
</feature>
<evidence type="ECO:0000313" key="5">
    <source>
        <dbReference type="RefSeq" id="XP_012945728.1"/>
    </source>
</evidence>
<accession>A0ABM1ADQ7</accession>
<dbReference type="RefSeq" id="XP_012945728.1">
    <property type="nucleotide sequence ID" value="XM_013090274.2"/>
</dbReference>
<organism evidence="4 5">
    <name type="scientific">Aplysia californica</name>
    <name type="common">California sea hare</name>
    <dbReference type="NCBI Taxonomy" id="6500"/>
    <lineage>
        <taxon>Eukaryota</taxon>
        <taxon>Metazoa</taxon>
        <taxon>Spiralia</taxon>
        <taxon>Lophotrochozoa</taxon>
        <taxon>Mollusca</taxon>
        <taxon>Gastropoda</taxon>
        <taxon>Heterobranchia</taxon>
        <taxon>Euthyneura</taxon>
        <taxon>Tectipleura</taxon>
        <taxon>Aplysiida</taxon>
        <taxon>Aplysioidea</taxon>
        <taxon>Aplysiidae</taxon>
        <taxon>Aplysia</taxon>
    </lineage>
</organism>
<evidence type="ECO:0000256" key="1">
    <source>
        <dbReference type="SAM" id="Coils"/>
    </source>
</evidence>
<reference evidence="5" key="1">
    <citation type="submission" date="2025-08" db="UniProtKB">
        <authorList>
            <consortium name="RefSeq"/>
        </authorList>
    </citation>
    <scope>IDENTIFICATION</scope>
</reference>
<gene>
    <name evidence="5" type="primary">LOC106013735</name>
</gene>
<dbReference type="Gene3D" id="2.60.210.10">
    <property type="entry name" value="Apoptosis, Tumor Necrosis Factor Receptor Associated Protein 2, Chain A"/>
    <property type="match status" value="1"/>
</dbReference>
<evidence type="ECO:0000256" key="2">
    <source>
        <dbReference type="SAM" id="MobiDB-lite"/>
    </source>
</evidence>
<keyword evidence="3" id="KW-0472">Membrane</keyword>
<sequence>MSRELQNQLLESLRQENKGLRELLSVISRQFEEVSHAQKEGRQILDSLVGEKYVESLGFMTCEHWRDMLPAIACKVDGIRRCFRDGGSVESDFHYIEPFGYFVKAQVLFQGDSFNLFVIMDVGKFDDFLPWPAMVECVMKGVRPDGEEVEVGVRSGEYSRPTEEKGASVVAWNMTVGRQFLEEHQLIKHDSACFKWVLNVISRRGSRRVVAGTGVASGGQCAPNASSEAENYFQTEACTCKSPREIPTAPPPETPCRGYTQVVTGDLGNVAGDVTGGVVDNVEGHTADSVAGDVTGDTAGNVVDDTAGNMCARDDATAAAPGESLGDTEHVSEREESEEEGGAGHGGNDNAPNTGVGDGEVYVGGDGTEVVLAGTEDGEVYVGGDGTEIPVVMAGTEGGERTGHRQQRRKWTTLFRFLCVMLFCVSMCPGFTFVATARVCSYTAGVCRQVWDSQFILGTTFNNSSKANMCLWADEWKCLPEDETTGYGELLAWVQNPPRVWNTALLAWLQNYPLRFFLPLMANGVSANGVDGYVLENMGLMSTETSMAVHDFFLRLQRRGKELEEGKKGQTSSSQRKRHRQPQKQHNEGPEMSHHH</sequence>
<dbReference type="Proteomes" id="UP000694888">
    <property type="component" value="Unplaced"/>
</dbReference>
<dbReference type="InterPro" id="IPR008974">
    <property type="entry name" value="TRAF-like"/>
</dbReference>
<evidence type="ECO:0000313" key="4">
    <source>
        <dbReference type="Proteomes" id="UP000694888"/>
    </source>
</evidence>
<dbReference type="GeneID" id="106013735"/>
<name>A0ABM1ADQ7_APLCA</name>
<dbReference type="SUPFAM" id="SSF49599">
    <property type="entry name" value="TRAF domain-like"/>
    <property type="match status" value="1"/>
</dbReference>
<evidence type="ECO:0000256" key="3">
    <source>
        <dbReference type="SAM" id="Phobius"/>
    </source>
</evidence>